<dbReference type="InterPro" id="IPR036197">
    <property type="entry name" value="NarG-like_sf"/>
</dbReference>
<dbReference type="Proteomes" id="UP000231203">
    <property type="component" value="Unassembled WGS sequence"/>
</dbReference>
<keyword evidence="3" id="KW-0560">Oxidoreductase</keyword>
<evidence type="ECO:0000259" key="7">
    <source>
        <dbReference type="PROSITE" id="PS51379"/>
    </source>
</evidence>
<evidence type="ECO:0000256" key="1">
    <source>
        <dbReference type="ARBA" id="ARBA00022485"/>
    </source>
</evidence>
<dbReference type="Pfam" id="PF13183">
    <property type="entry name" value="Fer4_8"/>
    <property type="match status" value="1"/>
</dbReference>
<sequence length="402" mass="44441">MSANYIPQPDLGFITELKGLGGETLKKCYQCATCSVACPIAPEDSPFPRKEMIAASWGLKDKLVSNGDIWLCHQCGDCTDMCPRGAAPGDVLAAIRSAAITEYATPKALAKAVNDPSKLPFLIGIPAAWFALLAIITMGFGGLMDKLFHFLFGDALGGRLHWSHAHEGAEHVIAHANFISTWFVDMTFVPTAIFATGVFFLALKRFIVDIHDNAVLEGKTENTNLDYKALLMSIKNVIPVVLKHDKFNQCETNKERATPHMMVLFAFIGLFIVTAVCGIMLYVGGYPGPYPQLNPIKWLANIAGVALVIGSGIMIKNRLANKEQQFTAYKDWFILGVVFTIGLSGMLTEMTRLAEIAWLSYFFYWIHLIAIFNLFAFLPFSKMAHIVYRTVAMGYADYANRK</sequence>
<feature type="transmembrane region" description="Helical" evidence="6">
    <location>
        <begin position="359"/>
        <end position="380"/>
    </location>
</feature>
<keyword evidence="4" id="KW-0408">Iron</keyword>
<dbReference type="GO" id="GO:0051539">
    <property type="term" value="F:4 iron, 4 sulfur cluster binding"/>
    <property type="evidence" value="ECO:0007669"/>
    <property type="project" value="UniProtKB-KW"/>
</dbReference>
<feature type="transmembrane region" description="Helical" evidence="6">
    <location>
        <begin position="263"/>
        <end position="284"/>
    </location>
</feature>
<reference evidence="8 9" key="1">
    <citation type="submission" date="2017-10" db="EMBL/GenBank/DDBJ databases">
        <title>Novel microbial diversity and functional potential in the marine mammal oral microbiome.</title>
        <authorList>
            <person name="Dudek N.K."/>
            <person name="Sun C.L."/>
            <person name="Burstein D."/>
            <person name="Kantor R.S."/>
            <person name="Aliaga Goltsman D.S."/>
            <person name="Bik E.M."/>
            <person name="Thomas B.C."/>
            <person name="Banfield J.F."/>
            <person name="Relman D.A."/>
        </authorList>
    </citation>
    <scope>NUCLEOTIDE SEQUENCE [LARGE SCALE GENOMIC DNA]</scope>
    <source>
        <strain evidence="8">DOLJORAL78_47_202</strain>
    </source>
</reference>
<evidence type="ECO:0000256" key="2">
    <source>
        <dbReference type="ARBA" id="ARBA00022723"/>
    </source>
</evidence>
<comment type="caution">
    <text evidence="8">The sequence shown here is derived from an EMBL/GenBank/DDBJ whole genome shotgun (WGS) entry which is preliminary data.</text>
</comment>
<feature type="transmembrane region" description="Helical" evidence="6">
    <location>
        <begin position="182"/>
        <end position="203"/>
    </location>
</feature>
<name>A0A2G6MT21_9BACT</name>
<feature type="transmembrane region" description="Helical" evidence="6">
    <location>
        <begin position="121"/>
        <end position="144"/>
    </location>
</feature>
<dbReference type="GO" id="GO:0046872">
    <property type="term" value="F:metal ion binding"/>
    <property type="evidence" value="ECO:0007669"/>
    <property type="project" value="UniProtKB-KW"/>
</dbReference>
<evidence type="ECO:0000256" key="5">
    <source>
        <dbReference type="ARBA" id="ARBA00023014"/>
    </source>
</evidence>
<feature type="transmembrane region" description="Helical" evidence="6">
    <location>
        <begin position="296"/>
        <end position="315"/>
    </location>
</feature>
<accession>A0A2G6MT21</accession>
<dbReference type="GO" id="GO:0016491">
    <property type="term" value="F:oxidoreductase activity"/>
    <property type="evidence" value="ECO:0007669"/>
    <property type="project" value="UniProtKB-KW"/>
</dbReference>
<dbReference type="InterPro" id="IPR009051">
    <property type="entry name" value="Helical_ferredxn"/>
</dbReference>
<dbReference type="SUPFAM" id="SSF103501">
    <property type="entry name" value="Respiratory nitrate reductase 1 gamma chain"/>
    <property type="match status" value="1"/>
</dbReference>
<evidence type="ECO:0000313" key="8">
    <source>
        <dbReference type="EMBL" id="PIE63224.1"/>
    </source>
</evidence>
<keyword evidence="2" id="KW-0479">Metal-binding</keyword>
<dbReference type="AlphaFoldDB" id="A0A2G6MT21"/>
<keyword evidence="6" id="KW-0472">Membrane</keyword>
<proteinExistence type="predicted"/>
<dbReference type="PANTHER" id="PTHR43255:SF1">
    <property type="entry name" value="IRON-SULFUR-BINDING OXIDOREDUCTASE FADF-RELATED"/>
    <property type="match status" value="1"/>
</dbReference>
<gene>
    <name evidence="8" type="ORF">CSA25_01455</name>
</gene>
<dbReference type="SUPFAM" id="SSF46548">
    <property type="entry name" value="alpha-helical ferredoxin"/>
    <property type="match status" value="1"/>
</dbReference>
<dbReference type="EMBL" id="PDTI01000013">
    <property type="protein sequence ID" value="PIE63224.1"/>
    <property type="molecule type" value="Genomic_DNA"/>
</dbReference>
<dbReference type="Gene3D" id="1.20.950.20">
    <property type="entry name" value="Transmembrane di-heme cytochromes, Chain C"/>
    <property type="match status" value="1"/>
</dbReference>
<feature type="transmembrane region" description="Helical" evidence="6">
    <location>
        <begin position="327"/>
        <end position="347"/>
    </location>
</feature>
<evidence type="ECO:0000256" key="3">
    <source>
        <dbReference type="ARBA" id="ARBA00023002"/>
    </source>
</evidence>
<dbReference type="InterPro" id="IPR051460">
    <property type="entry name" value="HdrC_iron-sulfur_subunit"/>
</dbReference>
<keyword evidence="6" id="KW-0812">Transmembrane</keyword>
<dbReference type="InterPro" id="IPR017900">
    <property type="entry name" value="4Fe4S_Fe_S_CS"/>
</dbReference>
<evidence type="ECO:0000313" key="9">
    <source>
        <dbReference type="Proteomes" id="UP000231203"/>
    </source>
</evidence>
<keyword evidence="6" id="KW-1133">Transmembrane helix</keyword>
<evidence type="ECO:0000256" key="6">
    <source>
        <dbReference type="SAM" id="Phobius"/>
    </source>
</evidence>
<dbReference type="Gene3D" id="1.10.1060.10">
    <property type="entry name" value="Alpha-helical ferredoxin"/>
    <property type="match status" value="1"/>
</dbReference>
<feature type="domain" description="4Fe-4S ferredoxin-type" evidence="7">
    <location>
        <begin position="61"/>
        <end position="92"/>
    </location>
</feature>
<dbReference type="PANTHER" id="PTHR43255">
    <property type="entry name" value="IRON-SULFUR-BINDING OXIDOREDUCTASE FADF-RELATED-RELATED"/>
    <property type="match status" value="1"/>
</dbReference>
<dbReference type="InterPro" id="IPR017896">
    <property type="entry name" value="4Fe4S_Fe-S-bd"/>
</dbReference>
<dbReference type="PROSITE" id="PS00198">
    <property type="entry name" value="4FE4S_FER_1"/>
    <property type="match status" value="1"/>
</dbReference>
<protein>
    <submittedName>
        <fullName evidence="8">Heterodisulfide reductase</fullName>
    </submittedName>
</protein>
<keyword evidence="5" id="KW-0411">Iron-sulfur</keyword>
<dbReference type="NCBIfam" id="NF038018">
    <property type="entry name" value="qmoC"/>
    <property type="match status" value="1"/>
</dbReference>
<keyword evidence="1" id="KW-0004">4Fe-4S</keyword>
<organism evidence="8 9">
    <name type="scientific">Desulfobacter postgatei</name>
    <dbReference type="NCBI Taxonomy" id="2293"/>
    <lineage>
        <taxon>Bacteria</taxon>
        <taxon>Pseudomonadati</taxon>
        <taxon>Thermodesulfobacteriota</taxon>
        <taxon>Desulfobacteria</taxon>
        <taxon>Desulfobacterales</taxon>
        <taxon>Desulfobacteraceae</taxon>
        <taxon>Desulfobacter</taxon>
    </lineage>
</organism>
<dbReference type="GO" id="GO:0005886">
    <property type="term" value="C:plasma membrane"/>
    <property type="evidence" value="ECO:0007669"/>
    <property type="project" value="TreeGrafter"/>
</dbReference>
<dbReference type="PROSITE" id="PS51379">
    <property type="entry name" value="4FE4S_FER_2"/>
    <property type="match status" value="1"/>
</dbReference>
<evidence type="ECO:0000256" key="4">
    <source>
        <dbReference type="ARBA" id="ARBA00023004"/>
    </source>
</evidence>